<reference evidence="1" key="1">
    <citation type="submission" date="2020-04" db="EMBL/GenBank/DDBJ databases">
        <title>Hybrid Assembly of Korean Phytophthora infestans isolates.</title>
        <authorList>
            <person name="Prokchorchik M."/>
            <person name="Lee Y."/>
            <person name="Seo J."/>
            <person name="Cho J.-H."/>
            <person name="Park Y.-E."/>
            <person name="Jang D.-C."/>
            <person name="Im J.-S."/>
            <person name="Choi J.-G."/>
            <person name="Park H.-J."/>
            <person name="Lee G.-B."/>
            <person name="Lee Y.-G."/>
            <person name="Hong S.-Y."/>
            <person name="Cho K."/>
            <person name="Sohn K.H."/>
        </authorList>
    </citation>
    <scope>NUCLEOTIDE SEQUENCE</scope>
    <source>
        <strain evidence="1">KR_1_A1</strain>
    </source>
</reference>
<dbReference type="InterPro" id="IPR036873">
    <property type="entry name" value="Rhodanese-like_dom_sf"/>
</dbReference>
<sequence>MHPVERISVALRRRHPVVVDVHNEDYELLGHIKDAEHLPSGKFKDDDVGVVVAKFGSKQNIVFHCGPEDLRATFHRACTGGWCQAACLCACPGFNDFAEIVVQVFSSYFADQKYAIS</sequence>
<gene>
    <name evidence="1" type="ORF">GN244_ATG01619</name>
</gene>
<dbReference type="Gene3D" id="3.40.250.10">
    <property type="entry name" value="Rhodanese-like domain"/>
    <property type="match status" value="1"/>
</dbReference>
<dbReference type="AlphaFoldDB" id="A0A833WMT7"/>
<organism evidence="1 2">
    <name type="scientific">Phytophthora infestans</name>
    <name type="common">Potato late blight agent</name>
    <name type="synonym">Botrytis infestans</name>
    <dbReference type="NCBI Taxonomy" id="4787"/>
    <lineage>
        <taxon>Eukaryota</taxon>
        <taxon>Sar</taxon>
        <taxon>Stramenopiles</taxon>
        <taxon>Oomycota</taxon>
        <taxon>Peronosporomycetes</taxon>
        <taxon>Peronosporales</taxon>
        <taxon>Peronosporaceae</taxon>
        <taxon>Phytophthora</taxon>
    </lineage>
</organism>
<protein>
    <submittedName>
        <fullName evidence="1">Uncharacterized protein</fullName>
    </submittedName>
</protein>
<proteinExistence type="predicted"/>
<keyword evidence="2" id="KW-1185">Reference proteome</keyword>
<accession>A0A833WMT7</accession>
<dbReference type="Proteomes" id="UP000602510">
    <property type="component" value="Unassembled WGS sequence"/>
</dbReference>
<dbReference type="EMBL" id="WSZM01000037">
    <property type="protein sequence ID" value="KAF4045952.1"/>
    <property type="molecule type" value="Genomic_DNA"/>
</dbReference>
<evidence type="ECO:0000313" key="1">
    <source>
        <dbReference type="EMBL" id="KAF4045952.1"/>
    </source>
</evidence>
<name>A0A833WMT7_PHYIN</name>
<dbReference type="SUPFAM" id="SSF52821">
    <property type="entry name" value="Rhodanese/Cell cycle control phosphatase"/>
    <property type="match status" value="1"/>
</dbReference>
<evidence type="ECO:0000313" key="2">
    <source>
        <dbReference type="Proteomes" id="UP000602510"/>
    </source>
</evidence>
<comment type="caution">
    <text evidence="1">The sequence shown here is derived from an EMBL/GenBank/DDBJ whole genome shotgun (WGS) entry which is preliminary data.</text>
</comment>